<evidence type="ECO:0000259" key="1">
    <source>
        <dbReference type="Pfam" id="PF01636"/>
    </source>
</evidence>
<dbReference type="PANTHER" id="PTHR36091">
    <property type="entry name" value="ALTERED INHERITANCE OF MITOCHONDRIA PROTEIN 9, MITOCHONDRIAL"/>
    <property type="match status" value="1"/>
</dbReference>
<accession>A0A317VNU1</accession>
<feature type="domain" description="Aminoglycoside phosphotransferase" evidence="1">
    <location>
        <begin position="99"/>
        <end position="226"/>
    </location>
</feature>
<sequence>MQSIRGRLLGRPLGAALSRRCNTPDPLLAASLISGNSNINETKGIADSKHGLGALNRTTSSRWLWNEQQQLASRSVKFDLTALLQLAAAATASRSCTQVSKISDGQYNKVYQLTMDDGREFIAKFPNPNAGRPHLTTASEVATMDFLGNALNIPVPRVYAWSSRASQSPLGAEYILMEKLPGVVLTDVWHTMKGKQKVKILDQIVDIERRLARTRFTKFGSLYYRDDLPNSPDPKRTLYHDLMGNQVGTKTFAMGPTNHPSFFDFGRGQLTIDRGPWSTLTDYMTAIVQREIESAKSGFRYPLMPEGLFYGPRQYQPTLSKKLSALENYLKVAPDVLPEDKTTHVSVLWHDGLHSQNIFVDSEDPSRIVGIIGWQSVSACPLFMQAGRPAFLDYNGPTPKDLGKVPLPPNFDSMHPDEQRKAKALRLAQTLHNIYLDRCLQQNKPAFEAIQGQNTLQHQVSVAPGLVSMDYEPLLNSLLRDVEKEWAHIDAVGNNDIPRGTPFPLRFSDEEIQEQERDGELWAQGVELMDAFVGDTGCFKHWDGRVSDADYERSRKELDEGVERFLDREARNEEERMEWLKSLVFVDQGNSQGEGDSH</sequence>
<dbReference type="InterPro" id="IPR002575">
    <property type="entry name" value="Aminoglycoside_PTrfase"/>
</dbReference>
<dbReference type="InterPro" id="IPR051035">
    <property type="entry name" value="Mito_inheritance_9"/>
</dbReference>
<dbReference type="InterPro" id="IPR011009">
    <property type="entry name" value="Kinase-like_dom_sf"/>
</dbReference>
<reference evidence="2 3" key="1">
    <citation type="submission" date="2016-12" db="EMBL/GenBank/DDBJ databases">
        <title>The genomes of Aspergillus section Nigri reveals drivers in fungal speciation.</title>
        <authorList>
            <consortium name="DOE Joint Genome Institute"/>
            <person name="Vesth T.C."/>
            <person name="Nybo J."/>
            <person name="Theobald S."/>
            <person name="Brandl J."/>
            <person name="Frisvad J.C."/>
            <person name="Nielsen K.F."/>
            <person name="Lyhne E.K."/>
            <person name="Kogle M.E."/>
            <person name="Kuo A."/>
            <person name="Riley R."/>
            <person name="Clum A."/>
            <person name="Nolan M."/>
            <person name="Lipzen A."/>
            <person name="Salamov A."/>
            <person name="Henrissat B."/>
            <person name="Wiebenga A."/>
            <person name="De Vries R.P."/>
            <person name="Grigoriev I.V."/>
            <person name="Mortensen U.H."/>
            <person name="Andersen M.R."/>
            <person name="Baker S.E."/>
        </authorList>
    </citation>
    <scope>NUCLEOTIDE SEQUENCE [LARGE SCALE GENOMIC DNA]</scope>
    <source>
        <strain evidence="2 3">CBS 115572</strain>
    </source>
</reference>
<proteinExistence type="predicted"/>
<comment type="caution">
    <text evidence="2">The sequence shown here is derived from an EMBL/GenBank/DDBJ whole genome shotgun (WGS) entry which is preliminary data.</text>
</comment>
<name>A0A317VNU1_9EURO</name>
<dbReference type="AlphaFoldDB" id="A0A317VNU1"/>
<keyword evidence="3" id="KW-1185">Reference proteome</keyword>
<evidence type="ECO:0000313" key="2">
    <source>
        <dbReference type="EMBL" id="PWY76013.1"/>
    </source>
</evidence>
<dbReference type="EMBL" id="MSFK01000028">
    <property type="protein sequence ID" value="PWY76013.1"/>
    <property type="molecule type" value="Genomic_DNA"/>
</dbReference>
<evidence type="ECO:0000313" key="3">
    <source>
        <dbReference type="Proteomes" id="UP000246702"/>
    </source>
</evidence>
<dbReference type="SUPFAM" id="SSF56112">
    <property type="entry name" value="Protein kinase-like (PK-like)"/>
    <property type="match status" value="1"/>
</dbReference>
<dbReference type="RefSeq" id="XP_025464010.1">
    <property type="nucleotide sequence ID" value="XM_025612489.1"/>
</dbReference>
<keyword evidence="2" id="KW-0808">Transferase</keyword>
<dbReference type="Pfam" id="PF01636">
    <property type="entry name" value="APH"/>
    <property type="match status" value="1"/>
</dbReference>
<dbReference type="PANTHER" id="PTHR36091:SF2">
    <property type="entry name" value="AMINOGLYCOSIDE PHOSPHOTRANSFERASE DOMAIN-CONTAINING PROTEIN"/>
    <property type="match status" value="1"/>
</dbReference>
<dbReference type="Proteomes" id="UP000246702">
    <property type="component" value="Unassembled WGS sequence"/>
</dbReference>
<dbReference type="OrthoDB" id="2906425at2759"/>
<dbReference type="GeneID" id="37114632"/>
<dbReference type="STRING" id="1450535.A0A317VNU1"/>
<protein>
    <submittedName>
        <fullName evidence="2">Phosphotransferase enzyme family protein</fullName>
    </submittedName>
</protein>
<dbReference type="GO" id="GO:0016740">
    <property type="term" value="F:transferase activity"/>
    <property type="evidence" value="ECO:0007669"/>
    <property type="project" value="UniProtKB-KW"/>
</dbReference>
<organism evidence="2 3">
    <name type="scientific">Aspergillus sclerotioniger CBS 115572</name>
    <dbReference type="NCBI Taxonomy" id="1450535"/>
    <lineage>
        <taxon>Eukaryota</taxon>
        <taxon>Fungi</taxon>
        <taxon>Dikarya</taxon>
        <taxon>Ascomycota</taxon>
        <taxon>Pezizomycotina</taxon>
        <taxon>Eurotiomycetes</taxon>
        <taxon>Eurotiomycetidae</taxon>
        <taxon>Eurotiales</taxon>
        <taxon>Aspergillaceae</taxon>
        <taxon>Aspergillus</taxon>
        <taxon>Aspergillus subgen. Circumdati</taxon>
    </lineage>
</organism>
<gene>
    <name evidence="2" type="ORF">BO94DRAFT_538436</name>
</gene>
<dbReference type="GO" id="GO:0005739">
    <property type="term" value="C:mitochondrion"/>
    <property type="evidence" value="ECO:0007669"/>
    <property type="project" value="TreeGrafter"/>
</dbReference>
<dbReference type="CDD" id="cd05120">
    <property type="entry name" value="APH_ChoK_like"/>
    <property type="match status" value="1"/>
</dbReference>
<dbReference type="Gene3D" id="3.30.200.20">
    <property type="entry name" value="Phosphorylase Kinase, domain 1"/>
    <property type="match status" value="1"/>
</dbReference>